<feature type="compositionally biased region" description="Basic and acidic residues" evidence="2">
    <location>
        <begin position="10"/>
        <end position="28"/>
    </location>
</feature>
<reference evidence="4" key="1">
    <citation type="journal article" date="2023" name="Mol. Phylogenet. Evol.">
        <title>Genome-scale phylogeny and comparative genomics of the fungal order Sordariales.</title>
        <authorList>
            <person name="Hensen N."/>
            <person name="Bonometti L."/>
            <person name="Westerberg I."/>
            <person name="Brannstrom I.O."/>
            <person name="Guillou S."/>
            <person name="Cros-Aarteil S."/>
            <person name="Calhoun S."/>
            <person name="Haridas S."/>
            <person name="Kuo A."/>
            <person name="Mondo S."/>
            <person name="Pangilinan J."/>
            <person name="Riley R."/>
            <person name="LaButti K."/>
            <person name="Andreopoulos B."/>
            <person name="Lipzen A."/>
            <person name="Chen C."/>
            <person name="Yan M."/>
            <person name="Daum C."/>
            <person name="Ng V."/>
            <person name="Clum A."/>
            <person name="Steindorff A."/>
            <person name="Ohm R.A."/>
            <person name="Martin F."/>
            <person name="Silar P."/>
            <person name="Natvig D.O."/>
            <person name="Lalanne C."/>
            <person name="Gautier V."/>
            <person name="Ament-Velasquez S.L."/>
            <person name="Kruys A."/>
            <person name="Hutchinson M.I."/>
            <person name="Powell A.J."/>
            <person name="Barry K."/>
            <person name="Miller A.N."/>
            <person name="Grigoriev I.V."/>
            <person name="Debuchy R."/>
            <person name="Gladieux P."/>
            <person name="Hiltunen Thoren M."/>
            <person name="Johannesson H."/>
        </authorList>
    </citation>
    <scope>NUCLEOTIDE SEQUENCE</scope>
    <source>
        <strain evidence="4">CBS 955.72</strain>
    </source>
</reference>
<dbReference type="InterPro" id="IPR010730">
    <property type="entry name" value="HET"/>
</dbReference>
<dbReference type="InterPro" id="IPR001138">
    <property type="entry name" value="Zn2Cys6_DnaBD"/>
</dbReference>
<dbReference type="AlphaFoldDB" id="A0AAJ0HB52"/>
<reference evidence="4" key="2">
    <citation type="submission" date="2023-06" db="EMBL/GenBank/DDBJ databases">
        <authorList>
            <consortium name="Lawrence Berkeley National Laboratory"/>
            <person name="Haridas S."/>
            <person name="Hensen N."/>
            <person name="Bonometti L."/>
            <person name="Westerberg I."/>
            <person name="Brannstrom I.O."/>
            <person name="Guillou S."/>
            <person name="Cros-Aarteil S."/>
            <person name="Calhoun S."/>
            <person name="Kuo A."/>
            <person name="Mondo S."/>
            <person name="Pangilinan J."/>
            <person name="Riley R."/>
            <person name="Labutti K."/>
            <person name="Andreopoulos B."/>
            <person name="Lipzen A."/>
            <person name="Chen C."/>
            <person name="Yanf M."/>
            <person name="Daum C."/>
            <person name="Ng V."/>
            <person name="Clum A."/>
            <person name="Steindorff A."/>
            <person name="Ohm R."/>
            <person name="Martin F."/>
            <person name="Silar P."/>
            <person name="Natvig D."/>
            <person name="Lalanne C."/>
            <person name="Gautier V."/>
            <person name="Ament-Velasquez S.L."/>
            <person name="Kruys A."/>
            <person name="Hutchinson M.I."/>
            <person name="Powell A.J."/>
            <person name="Barry K."/>
            <person name="Miller A.N."/>
            <person name="Grigoriev I.V."/>
            <person name="Debuchy R."/>
            <person name="Gladieux P."/>
            <person name="Thoren M.H."/>
            <person name="Johannesson H."/>
        </authorList>
    </citation>
    <scope>NUCLEOTIDE SEQUENCE</scope>
    <source>
        <strain evidence="4">CBS 955.72</strain>
    </source>
</reference>
<dbReference type="Pfam" id="PF06985">
    <property type="entry name" value="HET"/>
    <property type="match status" value="1"/>
</dbReference>
<dbReference type="PROSITE" id="PS50048">
    <property type="entry name" value="ZN2_CY6_FUNGAL_2"/>
    <property type="match status" value="1"/>
</dbReference>
<evidence type="ECO:0000256" key="1">
    <source>
        <dbReference type="ARBA" id="ARBA00023242"/>
    </source>
</evidence>
<keyword evidence="1" id="KW-0539">Nucleus</keyword>
<dbReference type="GO" id="GO:0008270">
    <property type="term" value="F:zinc ion binding"/>
    <property type="evidence" value="ECO:0007669"/>
    <property type="project" value="InterPro"/>
</dbReference>
<sequence>MTSAGDETLESDHDVPHDDVGAESSLLRDRDAAKRGRYHYLKCNTCRQKKKKCEPVDRVWPARCNLCVASSLDCSPPEAVRERPAGTSHPPPSPLSPRAAHGKITKFPKPHRTSSSGSTPLIPSAGRHLLPARHEPALDESLCERCQRLEMTQARFLASSPQVGIGKADIPRQRISLGRLSGIRANLDRCRFCFLVWKAAADQLTLAKRNLDELDPETSAHATWEIDGRRQVSLSKNDDSFFEPVTRHIRLSWDTSDLLNDAYVVLRGDDPRVVGLQPAFLGRRVNLTQDLTQIVATTNRWINHCNSHHRNCRPTELTPLRPSQRLRVVDVCNVKLVPLTKSMDYVVLSYTWEAATERSLQRNSKESWHDRGLQEVESQLPQTVQVAIKFVKDLGKRYLWIDSLCIVQDDDLDKQENYSAIDRIFANSSLTICAVRPSYSDPLSRNPSIGQHILDCGEKMSLMVHHPLETHVQSSPWSRGAWTCQDRLLSGRCLIFTESRVWFQCQEESMSEDIFESSFQGCSADWVQSPAQIWSDLKQSSAQLNFRGYIKCVESYTSRELPREDHALRAFEGISYFLGAYFKTHFFSGLPSSYFDVAMLWTPANSDTALRTYQGQQVAPSWSWASWTGQATYRPPILTGAVENIDAWLREHTWISWFLVDRHRVIGEIGTYAKSDLADRADGRGPLPKETGSRFIRIASRETRWSSLNRFAFNKTVPALNSDQMDTDAEAPAYFLQFWTWSAHFRLGVSSDSDDVGSTAAYSASHMRRYNILDCNNDICGSIVLPNHFSQRVDSQRQYEFIALSDAKYLGQEEMPEWTFYIPKERDDSFWDLWYVLLLETDDGGLSRRVGLGKVFKDAFHQSFQPGRDWREFILA</sequence>
<keyword evidence="5" id="KW-1185">Reference proteome</keyword>
<proteinExistence type="predicted"/>
<protein>
    <submittedName>
        <fullName evidence="4">Heterokaryon incompatibility protein-domain-containing protein</fullName>
    </submittedName>
</protein>
<feature type="region of interest" description="Disordered" evidence="2">
    <location>
        <begin position="1"/>
        <end position="28"/>
    </location>
</feature>
<dbReference type="PANTHER" id="PTHR33112">
    <property type="entry name" value="DOMAIN PROTEIN, PUTATIVE-RELATED"/>
    <property type="match status" value="1"/>
</dbReference>
<comment type="caution">
    <text evidence="4">The sequence shown here is derived from an EMBL/GenBank/DDBJ whole genome shotgun (WGS) entry which is preliminary data.</text>
</comment>
<evidence type="ECO:0000313" key="5">
    <source>
        <dbReference type="Proteomes" id="UP001275084"/>
    </source>
</evidence>
<evidence type="ECO:0000259" key="3">
    <source>
        <dbReference type="PROSITE" id="PS50048"/>
    </source>
</evidence>
<feature type="region of interest" description="Disordered" evidence="2">
    <location>
        <begin position="76"/>
        <end position="122"/>
    </location>
</feature>
<dbReference type="PANTHER" id="PTHR33112:SF12">
    <property type="entry name" value="HETEROKARYON INCOMPATIBILITY DOMAIN-CONTAINING PROTEIN"/>
    <property type="match status" value="1"/>
</dbReference>
<organism evidence="4 5">
    <name type="scientific">Lasiosphaeria hispida</name>
    <dbReference type="NCBI Taxonomy" id="260671"/>
    <lineage>
        <taxon>Eukaryota</taxon>
        <taxon>Fungi</taxon>
        <taxon>Dikarya</taxon>
        <taxon>Ascomycota</taxon>
        <taxon>Pezizomycotina</taxon>
        <taxon>Sordariomycetes</taxon>
        <taxon>Sordariomycetidae</taxon>
        <taxon>Sordariales</taxon>
        <taxon>Lasiosphaeriaceae</taxon>
        <taxon>Lasiosphaeria</taxon>
    </lineage>
</organism>
<name>A0AAJ0HB52_9PEZI</name>
<evidence type="ECO:0000256" key="2">
    <source>
        <dbReference type="SAM" id="MobiDB-lite"/>
    </source>
</evidence>
<feature type="domain" description="Zn(2)-C6 fungal-type" evidence="3">
    <location>
        <begin position="42"/>
        <end position="75"/>
    </location>
</feature>
<gene>
    <name evidence="4" type="ORF">B0T25DRAFT_551812</name>
</gene>
<dbReference type="EMBL" id="JAUIQD010000006">
    <property type="protein sequence ID" value="KAK3346347.1"/>
    <property type="molecule type" value="Genomic_DNA"/>
</dbReference>
<dbReference type="CDD" id="cd00067">
    <property type="entry name" value="GAL4"/>
    <property type="match status" value="1"/>
</dbReference>
<dbReference type="Proteomes" id="UP001275084">
    <property type="component" value="Unassembled WGS sequence"/>
</dbReference>
<dbReference type="GO" id="GO:0000981">
    <property type="term" value="F:DNA-binding transcription factor activity, RNA polymerase II-specific"/>
    <property type="evidence" value="ECO:0007669"/>
    <property type="project" value="InterPro"/>
</dbReference>
<feature type="compositionally biased region" description="Basic residues" evidence="2">
    <location>
        <begin position="100"/>
        <end position="112"/>
    </location>
</feature>
<evidence type="ECO:0000313" key="4">
    <source>
        <dbReference type="EMBL" id="KAK3346347.1"/>
    </source>
</evidence>
<accession>A0AAJ0HB52</accession>